<accession>A0A1I7AHQ8</accession>
<dbReference type="AlphaFoldDB" id="A0A1I7AHQ8"/>
<organism evidence="3 4">
    <name type="scientific">Lishizhenia tianjinensis</name>
    <dbReference type="NCBI Taxonomy" id="477690"/>
    <lineage>
        <taxon>Bacteria</taxon>
        <taxon>Pseudomonadati</taxon>
        <taxon>Bacteroidota</taxon>
        <taxon>Flavobacteriia</taxon>
        <taxon>Flavobacteriales</taxon>
        <taxon>Crocinitomicaceae</taxon>
        <taxon>Lishizhenia</taxon>
    </lineage>
</organism>
<dbReference type="GO" id="GO:0046685">
    <property type="term" value="P:response to arsenic-containing substance"/>
    <property type="evidence" value="ECO:0007669"/>
    <property type="project" value="UniProtKB-KW"/>
</dbReference>
<dbReference type="Pfam" id="PF01451">
    <property type="entry name" value="LMWPc"/>
    <property type="match status" value="1"/>
</dbReference>
<evidence type="ECO:0000313" key="4">
    <source>
        <dbReference type="Proteomes" id="UP000236454"/>
    </source>
</evidence>
<reference evidence="3 4" key="1">
    <citation type="submission" date="2016-10" db="EMBL/GenBank/DDBJ databases">
        <authorList>
            <person name="de Groot N.N."/>
        </authorList>
    </citation>
    <scope>NUCLEOTIDE SEQUENCE [LARGE SCALE GENOMIC DNA]</scope>
    <source>
        <strain evidence="3 4">CGMCC 1.7005</strain>
    </source>
</reference>
<evidence type="ECO:0000259" key="2">
    <source>
        <dbReference type="SMART" id="SM00226"/>
    </source>
</evidence>
<feature type="domain" description="Phosphotyrosine protein phosphatase I" evidence="2">
    <location>
        <begin position="34"/>
        <end position="190"/>
    </location>
</feature>
<dbReference type="InterPro" id="IPR036196">
    <property type="entry name" value="Ptyr_pPase_sf"/>
</dbReference>
<dbReference type="Gene3D" id="3.40.50.2300">
    <property type="match status" value="1"/>
</dbReference>
<dbReference type="InterPro" id="IPR023485">
    <property type="entry name" value="Ptyr_pPase"/>
</dbReference>
<dbReference type="RefSeq" id="WP_090249190.1">
    <property type="nucleotide sequence ID" value="NZ_FPAS01000003.1"/>
</dbReference>
<proteinExistence type="predicted"/>
<dbReference type="Proteomes" id="UP000236454">
    <property type="component" value="Unassembled WGS sequence"/>
</dbReference>
<dbReference type="SUPFAM" id="SSF52788">
    <property type="entry name" value="Phosphotyrosine protein phosphatases I"/>
    <property type="match status" value="1"/>
</dbReference>
<gene>
    <name evidence="3" type="ORF">SAMN05216474_2106</name>
</gene>
<protein>
    <submittedName>
        <fullName evidence="3">Arsenate reductase</fullName>
    </submittedName>
</protein>
<evidence type="ECO:0000256" key="1">
    <source>
        <dbReference type="ARBA" id="ARBA00022849"/>
    </source>
</evidence>
<evidence type="ECO:0000313" key="3">
    <source>
        <dbReference type="EMBL" id="SFT74511.1"/>
    </source>
</evidence>
<sequence length="194" mass="22030">MFEKIEQLIKTLANKEVKSTDLLDFLLAHQAGENHLVFVCTHNSRRSQFGQVWAHVLAHHFQLNIKAYSAGTEVTECNPRTLQALHAQGFEILSEEGENPVHKVYFSKEADPILLWSKTIEDDSLPQANFVALMTCDHADENCPFIPGAQARIPYRYEDPKAFDGTDLEAKMYQERSLEIATDLHALFSQLSNK</sequence>
<keyword evidence="1" id="KW-0059">Arsenical resistance</keyword>
<dbReference type="PANTHER" id="PTHR43428:SF1">
    <property type="entry name" value="ARSENATE REDUCTASE"/>
    <property type="match status" value="1"/>
</dbReference>
<dbReference type="SMART" id="SM00226">
    <property type="entry name" value="LMWPc"/>
    <property type="match status" value="1"/>
</dbReference>
<keyword evidence="4" id="KW-1185">Reference proteome</keyword>
<dbReference type="EMBL" id="FPAS01000003">
    <property type="protein sequence ID" value="SFT74511.1"/>
    <property type="molecule type" value="Genomic_DNA"/>
</dbReference>
<name>A0A1I7AHQ8_9FLAO</name>
<dbReference type="STRING" id="477690.SAMN05216474_2106"/>
<dbReference type="PANTHER" id="PTHR43428">
    <property type="entry name" value="ARSENATE REDUCTASE"/>
    <property type="match status" value="1"/>
</dbReference>